<organism evidence="2 3">
    <name type="scientific">Xyrichtys novacula</name>
    <name type="common">Pearly razorfish</name>
    <name type="synonym">Hemipteronotus novacula</name>
    <dbReference type="NCBI Taxonomy" id="13765"/>
    <lineage>
        <taxon>Eukaryota</taxon>
        <taxon>Metazoa</taxon>
        <taxon>Chordata</taxon>
        <taxon>Craniata</taxon>
        <taxon>Vertebrata</taxon>
        <taxon>Euteleostomi</taxon>
        <taxon>Actinopterygii</taxon>
        <taxon>Neopterygii</taxon>
        <taxon>Teleostei</taxon>
        <taxon>Neoteleostei</taxon>
        <taxon>Acanthomorphata</taxon>
        <taxon>Eupercaria</taxon>
        <taxon>Labriformes</taxon>
        <taxon>Labridae</taxon>
        <taxon>Xyrichtys</taxon>
    </lineage>
</organism>
<reference evidence="2" key="1">
    <citation type="submission" date="2023-08" db="EMBL/GenBank/DDBJ databases">
        <authorList>
            <person name="Alioto T."/>
            <person name="Alioto T."/>
            <person name="Gomez Garrido J."/>
        </authorList>
    </citation>
    <scope>NUCLEOTIDE SEQUENCE</scope>
</reference>
<feature type="compositionally biased region" description="Basic and acidic residues" evidence="1">
    <location>
        <begin position="105"/>
        <end position="127"/>
    </location>
</feature>
<accession>A0AAV1HAI2</accession>
<evidence type="ECO:0000313" key="3">
    <source>
        <dbReference type="Proteomes" id="UP001178508"/>
    </source>
</evidence>
<gene>
    <name evidence="2" type="ORF">XNOV1_A026750</name>
</gene>
<evidence type="ECO:0000313" key="2">
    <source>
        <dbReference type="EMBL" id="CAJ1083060.1"/>
    </source>
</evidence>
<name>A0AAV1HAI2_XYRNO</name>
<protein>
    <submittedName>
        <fullName evidence="2">Uncharacterized protein</fullName>
    </submittedName>
</protein>
<sequence length="127" mass="14983">MSSSDEIWTLHDNKRMDLKVKRRLEAHSGWCISSKWSSLVWFSERCPAARLPAAVKRPLMLHSGWTSGTRNQNKPLLRAFFYHTKNYRSSRPQTGPEPLILQRAAEPETAQRPRERERERERQELQV</sequence>
<proteinExistence type="predicted"/>
<dbReference type="AlphaFoldDB" id="A0AAV1HAI2"/>
<dbReference type="EMBL" id="OY660884">
    <property type="protein sequence ID" value="CAJ1083060.1"/>
    <property type="molecule type" value="Genomic_DNA"/>
</dbReference>
<feature type="region of interest" description="Disordered" evidence="1">
    <location>
        <begin position="87"/>
        <end position="127"/>
    </location>
</feature>
<dbReference type="Proteomes" id="UP001178508">
    <property type="component" value="Chromosome 21"/>
</dbReference>
<evidence type="ECO:0000256" key="1">
    <source>
        <dbReference type="SAM" id="MobiDB-lite"/>
    </source>
</evidence>
<keyword evidence="3" id="KW-1185">Reference proteome</keyword>